<dbReference type="FunFam" id="3.40.50.720:FF:000084">
    <property type="entry name" value="Short-chain dehydrogenase reductase"/>
    <property type="match status" value="1"/>
</dbReference>
<dbReference type="GO" id="GO:0016491">
    <property type="term" value="F:oxidoreductase activity"/>
    <property type="evidence" value="ECO:0007669"/>
    <property type="project" value="UniProtKB-KW"/>
</dbReference>
<proteinExistence type="inferred from homology"/>
<evidence type="ECO:0000313" key="4">
    <source>
        <dbReference type="Proteomes" id="UP000241206"/>
    </source>
</evidence>
<dbReference type="EMBL" id="PHHF01000042">
    <property type="protein sequence ID" value="PTD22034.1"/>
    <property type="molecule type" value="Genomic_DNA"/>
</dbReference>
<comment type="caution">
    <text evidence="3">The sequence shown here is derived from an EMBL/GenBank/DDBJ whole genome shotgun (WGS) entry which is preliminary data.</text>
</comment>
<sequence>MRMTYDFSGKVALVTGAGGGIGRATAEALAASGARVVVGDVSEKGGEETVALIAARGGTASFVRCDVSKPEDVQAIVDHAVNSYGGLDIAVNNAGVDLEVVPVAQWKLEDFDRIHSINTRGVFLCMKAEIAAMEGKGGAIVNVGSLASVNGVANKPAYTASKHAVLGMTRAAALQYASSGIRINAVCPAAVRTAILIDNVGTSAEAAAAVGAAHPIGRAAEPDDIAQAILWLASPASGFVVGHGLLVDGGLSVQ</sequence>
<dbReference type="PRINTS" id="PR00080">
    <property type="entry name" value="SDRFAMILY"/>
</dbReference>
<dbReference type="CDD" id="cd05233">
    <property type="entry name" value="SDR_c"/>
    <property type="match status" value="1"/>
</dbReference>
<dbReference type="PROSITE" id="PS00061">
    <property type="entry name" value="ADH_SHORT"/>
    <property type="match status" value="1"/>
</dbReference>
<reference evidence="3 4" key="1">
    <citation type="submission" date="2017-11" db="EMBL/GenBank/DDBJ databases">
        <title>Sphingomonas oleivorans sp. nov., isolated from oil-contaminated soil.</title>
        <authorList>
            <person name="Wang L."/>
            <person name="Chen L."/>
        </authorList>
    </citation>
    <scope>NUCLEOTIDE SEQUENCE [LARGE SCALE GENOMIC DNA]</scope>
    <source>
        <strain evidence="3 4">K101</strain>
    </source>
</reference>
<evidence type="ECO:0000256" key="2">
    <source>
        <dbReference type="ARBA" id="ARBA00023002"/>
    </source>
</evidence>
<evidence type="ECO:0000256" key="1">
    <source>
        <dbReference type="ARBA" id="ARBA00006484"/>
    </source>
</evidence>
<dbReference type="AlphaFoldDB" id="A0A2T4HZY6"/>
<dbReference type="PANTHER" id="PTHR24321:SF8">
    <property type="entry name" value="ESTRADIOL 17-BETA-DEHYDROGENASE 8-RELATED"/>
    <property type="match status" value="1"/>
</dbReference>
<dbReference type="InterPro" id="IPR002347">
    <property type="entry name" value="SDR_fam"/>
</dbReference>
<name>A0A2T4HZY6_9SPHN</name>
<protein>
    <submittedName>
        <fullName evidence="3">Short chain dehydrogenase</fullName>
    </submittedName>
</protein>
<comment type="similarity">
    <text evidence="1">Belongs to the short-chain dehydrogenases/reductases (SDR) family.</text>
</comment>
<dbReference type="NCBIfam" id="NF005559">
    <property type="entry name" value="PRK07231.1"/>
    <property type="match status" value="1"/>
</dbReference>
<dbReference type="PANTHER" id="PTHR24321">
    <property type="entry name" value="DEHYDROGENASES, SHORT CHAIN"/>
    <property type="match status" value="1"/>
</dbReference>
<accession>A0A2T4HZY6</accession>
<organism evidence="3 4">
    <name type="scientific">Edaphosphingomonas fennica</name>
    <dbReference type="NCBI Taxonomy" id="114404"/>
    <lineage>
        <taxon>Bacteria</taxon>
        <taxon>Pseudomonadati</taxon>
        <taxon>Pseudomonadota</taxon>
        <taxon>Alphaproteobacteria</taxon>
        <taxon>Sphingomonadales</taxon>
        <taxon>Rhizorhabdaceae</taxon>
        <taxon>Edaphosphingomonas</taxon>
    </lineage>
</organism>
<dbReference type="Proteomes" id="UP000241206">
    <property type="component" value="Unassembled WGS sequence"/>
</dbReference>
<keyword evidence="4" id="KW-1185">Reference proteome</keyword>
<dbReference type="PRINTS" id="PR00081">
    <property type="entry name" value="GDHRDH"/>
</dbReference>
<gene>
    <name evidence="3" type="ORF">CV103_09650</name>
</gene>
<dbReference type="InterPro" id="IPR036291">
    <property type="entry name" value="NAD(P)-bd_dom_sf"/>
</dbReference>
<dbReference type="Gene3D" id="3.40.50.720">
    <property type="entry name" value="NAD(P)-binding Rossmann-like Domain"/>
    <property type="match status" value="1"/>
</dbReference>
<keyword evidence="2" id="KW-0560">Oxidoreductase</keyword>
<dbReference type="SUPFAM" id="SSF51735">
    <property type="entry name" value="NAD(P)-binding Rossmann-fold domains"/>
    <property type="match status" value="1"/>
</dbReference>
<dbReference type="Pfam" id="PF13561">
    <property type="entry name" value="adh_short_C2"/>
    <property type="match status" value="1"/>
</dbReference>
<dbReference type="InterPro" id="IPR020904">
    <property type="entry name" value="Sc_DH/Rdtase_CS"/>
</dbReference>
<evidence type="ECO:0000313" key="3">
    <source>
        <dbReference type="EMBL" id="PTD22034.1"/>
    </source>
</evidence>